<feature type="region of interest" description="Disordered" evidence="1">
    <location>
        <begin position="1"/>
        <end position="57"/>
    </location>
</feature>
<dbReference type="InParanoid" id="A0A5C3NV74"/>
<reference evidence="2 3" key="1">
    <citation type="journal article" date="2019" name="Nat. Ecol. Evol.">
        <title>Megaphylogeny resolves global patterns of mushroom evolution.</title>
        <authorList>
            <person name="Varga T."/>
            <person name="Krizsan K."/>
            <person name="Foldi C."/>
            <person name="Dima B."/>
            <person name="Sanchez-Garcia M."/>
            <person name="Sanchez-Ramirez S."/>
            <person name="Szollosi G.J."/>
            <person name="Szarkandi J.G."/>
            <person name="Papp V."/>
            <person name="Albert L."/>
            <person name="Andreopoulos W."/>
            <person name="Angelini C."/>
            <person name="Antonin V."/>
            <person name="Barry K.W."/>
            <person name="Bougher N.L."/>
            <person name="Buchanan P."/>
            <person name="Buyck B."/>
            <person name="Bense V."/>
            <person name="Catcheside P."/>
            <person name="Chovatia M."/>
            <person name="Cooper J."/>
            <person name="Damon W."/>
            <person name="Desjardin D."/>
            <person name="Finy P."/>
            <person name="Geml J."/>
            <person name="Haridas S."/>
            <person name="Hughes K."/>
            <person name="Justo A."/>
            <person name="Karasinski D."/>
            <person name="Kautmanova I."/>
            <person name="Kiss B."/>
            <person name="Kocsube S."/>
            <person name="Kotiranta H."/>
            <person name="LaButti K.M."/>
            <person name="Lechner B.E."/>
            <person name="Liimatainen K."/>
            <person name="Lipzen A."/>
            <person name="Lukacs Z."/>
            <person name="Mihaltcheva S."/>
            <person name="Morgado L.N."/>
            <person name="Niskanen T."/>
            <person name="Noordeloos M.E."/>
            <person name="Ohm R.A."/>
            <person name="Ortiz-Santana B."/>
            <person name="Ovrebo C."/>
            <person name="Racz N."/>
            <person name="Riley R."/>
            <person name="Savchenko A."/>
            <person name="Shiryaev A."/>
            <person name="Soop K."/>
            <person name="Spirin V."/>
            <person name="Szebenyi C."/>
            <person name="Tomsovsky M."/>
            <person name="Tulloss R.E."/>
            <person name="Uehling J."/>
            <person name="Grigoriev I.V."/>
            <person name="Vagvolgyi C."/>
            <person name="Papp T."/>
            <person name="Martin F.M."/>
            <person name="Miettinen O."/>
            <person name="Hibbett D.S."/>
            <person name="Nagy L.G."/>
        </authorList>
    </citation>
    <scope>NUCLEOTIDE SEQUENCE [LARGE SCALE GENOMIC DNA]</scope>
    <source>
        <strain evidence="2 3">HHB13444</strain>
    </source>
</reference>
<dbReference type="Proteomes" id="UP000308197">
    <property type="component" value="Unassembled WGS sequence"/>
</dbReference>
<organism evidence="2 3">
    <name type="scientific">Polyporus arcularius HHB13444</name>
    <dbReference type="NCBI Taxonomy" id="1314778"/>
    <lineage>
        <taxon>Eukaryota</taxon>
        <taxon>Fungi</taxon>
        <taxon>Dikarya</taxon>
        <taxon>Basidiomycota</taxon>
        <taxon>Agaricomycotina</taxon>
        <taxon>Agaricomycetes</taxon>
        <taxon>Polyporales</taxon>
        <taxon>Polyporaceae</taxon>
        <taxon>Polyporus</taxon>
    </lineage>
</organism>
<accession>A0A5C3NV74</accession>
<keyword evidence="3" id="KW-1185">Reference proteome</keyword>
<evidence type="ECO:0000313" key="2">
    <source>
        <dbReference type="EMBL" id="TFK80932.1"/>
    </source>
</evidence>
<name>A0A5C3NV74_9APHY</name>
<dbReference type="EMBL" id="ML211682">
    <property type="protein sequence ID" value="TFK80932.1"/>
    <property type="molecule type" value="Genomic_DNA"/>
</dbReference>
<protein>
    <submittedName>
        <fullName evidence="2">Uncharacterized protein</fullName>
    </submittedName>
</protein>
<evidence type="ECO:0000313" key="3">
    <source>
        <dbReference type="Proteomes" id="UP000308197"/>
    </source>
</evidence>
<sequence length="215" mass="24054">MSNVSVLNNGTSQGDSEDIRYSQTNVAALTDPVSPTSEHARGANDYPGNHPLPEPQQPFAWYGDPTRYCSMGPPMGPPVKRELEEGQGRLADHVLPSSAHWNTARYQGSHSYDPLYYPAQFPPHQPHATNPYSFQPPMHHHHPQPHHWQSQAGSRSFITPYSSHPYAHVHAPQAPLEARFGEPYVPTAQNDPGYASYLPPSMNDSRYPPTAPYWR</sequence>
<feature type="compositionally biased region" description="Polar residues" evidence="1">
    <location>
        <begin position="21"/>
        <end position="37"/>
    </location>
</feature>
<dbReference type="AlphaFoldDB" id="A0A5C3NV74"/>
<feature type="region of interest" description="Disordered" evidence="1">
    <location>
        <begin position="124"/>
        <end position="152"/>
    </location>
</feature>
<feature type="compositionally biased region" description="Polar residues" evidence="1">
    <location>
        <begin position="1"/>
        <end position="14"/>
    </location>
</feature>
<evidence type="ECO:0000256" key="1">
    <source>
        <dbReference type="SAM" id="MobiDB-lite"/>
    </source>
</evidence>
<gene>
    <name evidence="2" type="ORF">K466DRAFT_604920</name>
</gene>
<proteinExistence type="predicted"/>